<accession>A0ABP6H6F9</accession>
<dbReference type="InterPro" id="IPR020845">
    <property type="entry name" value="AMP-binding_CS"/>
</dbReference>
<dbReference type="InterPro" id="IPR020806">
    <property type="entry name" value="PKS_PP-bd"/>
</dbReference>
<name>A0ABP6H6F9_9ACTN</name>
<dbReference type="InterPro" id="IPR045851">
    <property type="entry name" value="AMP-bd_C_sf"/>
</dbReference>
<dbReference type="SMART" id="SM00823">
    <property type="entry name" value="PKS_PP"/>
    <property type="match status" value="1"/>
</dbReference>
<keyword evidence="2" id="KW-0597">Phosphoprotein</keyword>
<sequence>MTIMEQRPGPAPAEEFALGARAGAEVLAALAAVLHRRTTQDTVRIALAGPGGRIGAALCADIAAETPFGALAEAAARGGDGPLDEPFDAEHHADADPAVPAAARTGAPVVLQTWPGPGGTEARITCVGPDGAATAAELAAQLRVALDAGAHDPRVPVGALPLATDAETARVLAFGGTGVAPAAAACVHELVEAQARRVPDRPAVTCAGATLTYRELDERAARLAARLAGEGVGPGRIVGVLAERSIDLVVALLGVLKAGGAYAAIDPDLPPARIAHLVADTAAAVVVAQERFTGLVPEGAEVVTVEDVPGPEGASSFTRPTVRPDDLAYVSYTSGSTGEPKGAAIPHAAVSRLVQRPDWADFGEDDVFLQLAPVAFDASTLELWAPLTCGARLAVHPPGRVDLTGLARSLRTEAVTVLWLTAGLFHQLAALHPDAFSGLRHLIAGGDVVSRTQLAQVLADSPGLTFTNGYGPTENTTFTACWTSTAAPADGTVPIGPPISGTRALVLDAALRPVPAGVPGELYAAGEGLARGYLNRPGATADRFLPNPFASGERMYRTGDLVAWRPDGVLEFLGRADRQIKVQGYRVEPGEVEAALLEDPDVHEAVVVAQRDGTRGKRLVAYVVADDPAEVGPSGRSAQFREALRDRLPSYLVPWAIILLDALPLGPTGKVDRAALPPARRVSRNLPSSYVAPDGPVQAHLAHLWSDLLAIEPVGVEDDFFELGGHSLIAAELLVALHAEYAVEVAARTLYLHPTIGELAEAVEALLTDSAKEA</sequence>
<keyword evidence="5" id="KW-1185">Reference proteome</keyword>
<dbReference type="Gene3D" id="2.30.38.10">
    <property type="entry name" value="Luciferase, Domain 3"/>
    <property type="match status" value="1"/>
</dbReference>
<dbReference type="InterPro" id="IPR025110">
    <property type="entry name" value="AMP-bd_C"/>
</dbReference>
<dbReference type="PANTHER" id="PTHR45527">
    <property type="entry name" value="NONRIBOSOMAL PEPTIDE SYNTHETASE"/>
    <property type="match status" value="1"/>
</dbReference>
<reference evidence="5" key="1">
    <citation type="journal article" date="2019" name="Int. J. Syst. Evol. Microbiol.">
        <title>The Global Catalogue of Microorganisms (GCM) 10K type strain sequencing project: providing services to taxonomists for standard genome sequencing and annotation.</title>
        <authorList>
            <consortium name="The Broad Institute Genomics Platform"/>
            <consortium name="The Broad Institute Genome Sequencing Center for Infectious Disease"/>
            <person name="Wu L."/>
            <person name="Ma J."/>
        </authorList>
    </citation>
    <scope>NUCLEOTIDE SEQUENCE [LARGE SCALE GENOMIC DNA]</scope>
    <source>
        <strain evidence="5">JCM 8201</strain>
    </source>
</reference>
<feature type="domain" description="Carrier" evidence="3">
    <location>
        <begin position="692"/>
        <end position="767"/>
    </location>
</feature>
<gene>
    <name evidence="4" type="ORF">GCM10010439_63680</name>
</gene>
<dbReference type="Pfam" id="PF00501">
    <property type="entry name" value="AMP-binding"/>
    <property type="match status" value="1"/>
</dbReference>
<keyword evidence="1" id="KW-0596">Phosphopantetheine</keyword>
<organism evidence="4 5">
    <name type="scientific">Actinocorallia aurantiaca</name>
    <dbReference type="NCBI Taxonomy" id="46204"/>
    <lineage>
        <taxon>Bacteria</taxon>
        <taxon>Bacillati</taxon>
        <taxon>Actinomycetota</taxon>
        <taxon>Actinomycetes</taxon>
        <taxon>Streptosporangiales</taxon>
        <taxon>Thermomonosporaceae</taxon>
        <taxon>Actinocorallia</taxon>
    </lineage>
</organism>
<dbReference type="RefSeq" id="WP_344456177.1">
    <property type="nucleotide sequence ID" value="NZ_BAAATZ010000032.1"/>
</dbReference>
<dbReference type="PROSITE" id="PS00012">
    <property type="entry name" value="PHOSPHOPANTETHEINE"/>
    <property type="match status" value="1"/>
</dbReference>
<dbReference type="InterPro" id="IPR006162">
    <property type="entry name" value="Ppantetheine_attach_site"/>
</dbReference>
<evidence type="ECO:0000259" key="3">
    <source>
        <dbReference type="PROSITE" id="PS50075"/>
    </source>
</evidence>
<evidence type="ECO:0000313" key="5">
    <source>
        <dbReference type="Proteomes" id="UP001501842"/>
    </source>
</evidence>
<dbReference type="EMBL" id="BAAATZ010000032">
    <property type="protein sequence ID" value="GAA2736478.1"/>
    <property type="molecule type" value="Genomic_DNA"/>
</dbReference>
<evidence type="ECO:0000256" key="2">
    <source>
        <dbReference type="ARBA" id="ARBA00022553"/>
    </source>
</evidence>
<dbReference type="PANTHER" id="PTHR45527:SF1">
    <property type="entry name" value="FATTY ACID SYNTHASE"/>
    <property type="match status" value="1"/>
</dbReference>
<dbReference type="NCBIfam" id="TIGR01733">
    <property type="entry name" value="AA-adenyl-dom"/>
    <property type="match status" value="1"/>
</dbReference>
<dbReference type="InterPro" id="IPR010071">
    <property type="entry name" value="AA_adenyl_dom"/>
</dbReference>
<dbReference type="InterPro" id="IPR000873">
    <property type="entry name" value="AMP-dep_synth/lig_dom"/>
</dbReference>
<dbReference type="Gene3D" id="1.10.1200.10">
    <property type="entry name" value="ACP-like"/>
    <property type="match status" value="1"/>
</dbReference>
<dbReference type="CDD" id="cd12117">
    <property type="entry name" value="A_NRPS_Srf_like"/>
    <property type="match status" value="1"/>
</dbReference>
<dbReference type="InterPro" id="IPR009081">
    <property type="entry name" value="PP-bd_ACP"/>
</dbReference>
<dbReference type="SUPFAM" id="SSF56801">
    <property type="entry name" value="Acetyl-CoA synthetase-like"/>
    <property type="match status" value="1"/>
</dbReference>
<dbReference type="SUPFAM" id="SSF47336">
    <property type="entry name" value="ACP-like"/>
    <property type="match status" value="1"/>
</dbReference>
<evidence type="ECO:0000313" key="4">
    <source>
        <dbReference type="EMBL" id="GAA2736478.1"/>
    </source>
</evidence>
<dbReference type="Gene3D" id="3.40.50.980">
    <property type="match status" value="2"/>
</dbReference>
<dbReference type="PROSITE" id="PS00455">
    <property type="entry name" value="AMP_BINDING"/>
    <property type="match status" value="1"/>
</dbReference>
<dbReference type="Pfam" id="PF13193">
    <property type="entry name" value="AMP-binding_C"/>
    <property type="match status" value="1"/>
</dbReference>
<dbReference type="Gene3D" id="3.30.300.30">
    <property type="match status" value="1"/>
</dbReference>
<dbReference type="PROSITE" id="PS50075">
    <property type="entry name" value="CARRIER"/>
    <property type="match status" value="1"/>
</dbReference>
<dbReference type="Pfam" id="PF00550">
    <property type="entry name" value="PP-binding"/>
    <property type="match status" value="1"/>
</dbReference>
<proteinExistence type="predicted"/>
<protein>
    <recommendedName>
        <fullName evidence="3">Carrier domain-containing protein</fullName>
    </recommendedName>
</protein>
<dbReference type="InterPro" id="IPR036736">
    <property type="entry name" value="ACP-like_sf"/>
</dbReference>
<dbReference type="Proteomes" id="UP001501842">
    <property type="component" value="Unassembled WGS sequence"/>
</dbReference>
<comment type="caution">
    <text evidence="4">The sequence shown here is derived from an EMBL/GenBank/DDBJ whole genome shotgun (WGS) entry which is preliminary data.</text>
</comment>
<evidence type="ECO:0000256" key="1">
    <source>
        <dbReference type="ARBA" id="ARBA00022450"/>
    </source>
</evidence>